<protein>
    <submittedName>
        <fullName evidence="2">Uncharacterized protein</fullName>
    </submittedName>
</protein>
<feature type="compositionally biased region" description="Basic and acidic residues" evidence="1">
    <location>
        <begin position="170"/>
        <end position="180"/>
    </location>
</feature>
<name>Q01ZY6_SOLUE</name>
<dbReference type="NCBIfam" id="TIGR03435">
    <property type="entry name" value="Soli_TIGR03435"/>
    <property type="match status" value="1"/>
</dbReference>
<feature type="region of interest" description="Disordered" evidence="1">
    <location>
        <begin position="149"/>
        <end position="189"/>
    </location>
</feature>
<feature type="compositionally biased region" description="Polar residues" evidence="1">
    <location>
        <begin position="154"/>
        <end position="169"/>
    </location>
</feature>
<organism evidence="2">
    <name type="scientific">Solibacter usitatus (strain Ellin6076)</name>
    <dbReference type="NCBI Taxonomy" id="234267"/>
    <lineage>
        <taxon>Bacteria</taxon>
        <taxon>Pseudomonadati</taxon>
        <taxon>Acidobacteriota</taxon>
        <taxon>Terriglobia</taxon>
        <taxon>Bryobacterales</taxon>
        <taxon>Solibacteraceae</taxon>
        <taxon>Candidatus Solibacter</taxon>
    </lineage>
</organism>
<proteinExistence type="predicted"/>
<dbReference type="HOGENOM" id="CLU_1433615_0_0_0"/>
<accession>Q01ZY6</accession>
<dbReference type="EMBL" id="CP000473">
    <property type="protein sequence ID" value="ABJ84779.1"/>
    <property type="molecule type" value="Genomic_DNA"/>
</dbReference>
<dbReference type="KEGG" id="sus:Acid_3809"/>
<evidence type="ECO:0000256" key="1">
    <source>
        <dbReference type="SAM" id="MobiDB-lite"/>
    </source>
</evidence>
<dbReference type="AlphaFoldDB" id="Q01ZY6"/>
<gene>
    <name evidence="2" type="ordered locus">Acid_3809</name>
</gene>
<dbReference type="Pfam" id="PF12543">
    <property type="entry name" value="DUF3738"/>
    <property type="match status" value="1"/>
</dbReference>
<dbReference type="InParanoid" id="Q01ZY6"/>
<dbReference type="InterPro" id="IPR017801">
    <property type="entry name" value="DUF3738"/>
</dbReference>
<reference evidence="2" key="1">
    <citation type="submission" date="2006-10" db="EMBL/GenBank/DDBJ databases">
        <title>Complete sequence of Solibacter usitatus Ellin6076.</title>
        <authorList>
            <consortium name="US DOE Joint Genome Institute"/>
            <person name="Copeland A."/>
            <person name="Lucas S."/>
            <person name="Lapidus A."/>
            <person name="Barry K."/>
            <person name="Detter J.C."/>
            <person name="Glavina del Rio T."/>
            <person name="Hammon N."/>
            <person name="Israni S."/>
            <person name="Dalin E."/>
            <person name="Tice H."/>
            <person name="Pitluck S."/>
            <person name="Thompson L.S."/>
            <person name="Brettin T."/>
            <person name="Bruce D."/>
            <person name="Han C."/>
            <person name="Tapia R."/>
            <person name="Gilna P."/>
            <person name="Schmutz J."/>
            <person name="Larimer F."/>
            <person name="Land M."/>
            <person name="Hauser L."/>
            <person name="Kyrpides N."/>
            <person name="Mikhailova N."/>
            <person name="Janssen P.H."/>
            <person name="Kuske C.R."/>
            <person name="Richardson P."/>
        </authorList>
    </citation>
    <scope>NUCLEOTIDE SEQUENCE</scope>
    <source>
        <strain evidence="2">Ellin6076</strain>
    </source>
</reference>
<sequence>MLGLLRRNPLAAVVVFAMVDPPGSRGQDAKPVFEVASLKPAPPPQGRITVDLGNSSHRRLTLTNVTLSECLRFAFKIYTDDQIAGPNWIKDHRTLFNIVAQAPPDAPRDTLRQRALSLLTERFQLAVHHESRELDCACSSFDRRETPGNPWILSATQNAQGPSPDAQITRTKDDRREDLPPHTQGLSLA</sequence>
<evidence type="ECO:0000313" key="2">
    <source>
        <dbReference type="EMBL" id="ABJ84779.1"/>
    </source>
</evidence>